<name>A0ABT8E4R2_9BACL</name>
<evidence type="ECO:0000256" key="2">
    <source>
        <dbReference type="SAM" id="SignalP"/>
    </source>
</evidence>
<dbReference type="EMBL" id="JAUHLN010000001">
    <property type="protein sequence ID" value="MDN4072890.1"/>
    <property type="molecule type" value="Genomic_DNA"/>
</dbReference>
<feature type="coiled-coil region" evidence="1">
    <location>
        <begin position="56"/>
        <end position="83"/>
    </location>
</feature>
<protein>
    <submittedName>
        <fullName evidence="3">DUF6376 family protein</fullName>
    </submittedName>
</protein>
<evidence type="ECO:0000313" key="4">
    <source>
        <dbReference type="Proteomes" id="UP001168694"/>
    </source>
</evidence>
<keyword evidence="4" id="KW-1185">Reference proteome</keyword>
<proteinExistence type="predicted"/>
<evidence type="ECO:0000256" key="1">
    <source>
        <dbReference type="SAM" id="Coils"/>
    </source>
</evidence>
<keyword evidence="2" id="KW-0732">Signal</keyword>
<sequence>MKKWLFVFTASIMLVLGGCSFLDDTKKTVTYANDATDYVNEATTFGKEVPSLAKQAVGDEQAAQELETKLKEMKQKIETFDKLEAPEMAADLHQQMVDQNKKIEAGIEVYLNNIRGGKLDPSVLENTEMFQSIQEITSIIDQIKKLS</sequence>
<keyword evidence="1" id="KW-0175">Coiled coil</keyword>
<feature type="signal peptide" evidence="2">
    <location>
        <begin position="1"/>
        <end position="22"/>
    </location>
</feature>
<accession>A0ABT8E4R2</accession>
<dbReference type="PROSITE" id="PS51257">
    <property type="entry name" value="PROKAR_LIPOPROTEIN"/>
    <property type="match status" value="1"/>
</dbReference>
<comment type="caution">
    <text evidence="3">The sequence shown here is derived from an EMBL/GenBank/DDBJ whole genome shotgun (WGS) entry which is preliminary data.</text>
</comment>
<dbReference type="Pfam" id="PF19903">
    <property type="entry name" value="DUF6376"/>
    <property type="match status" value="1"/>
</dbReference>
<dbReference type="Proteomes" id="UP001168694">
    <property type="component" value="Unassembled WGS sequence"/>
</dbReference>
<feature type="chain" id="PRO_5047020858" evidence="2">
    <location>
        <begin position="23"/>
        <end position="147"/>
    </location>
</feature>
<reference evidence="3" key="1">
    <citation type="submission" date="2023-06" db="EMBL/GenBank/DDBJ databases">
        <title>Draft Genome Sequences of Representative Paenibacillus Polymyxa, Bacillus cereus, Fictibacillus sp., and Brevibacillus agri Strains Isolated from Amazonian Dark Earth.</title>
        <authorList>
            <person name="Pellegrinetti T.A."/>
            <person name="Cunha I.C.M."/>
            <person name="Chaves M.G."/>
            <person name="Freitas A.S."/>
            <person name="Silva A.V.R."/>
            <person name="Tsai S.M."/>
            <person name="Mendes L.W."/>
        </authorList>
    </citation>
    <scope>NUCLEOTIDE SEQUENCE</scope>
    <source>
        <strain evidence="3">CENA-BCM004</strain>
    </source>
</reference>
<organism evidence="3 4">
    <name type="scientific">Fictibacillus terranigra</name>
    <dbReference type="NCBI Taxonomy" id="3058424"/>
    <lineage>
        <taxon>Bacteria</taxon>
        <taxon>Bacillati</taxon>
        <taxon>Bacillota</taxon>
        <taxon>Bacilli</taxon>
        <taxon>Bacillales</taxon>
        <taxon>Fictibacillaceae</taxon>
        <taxon>Fictibacillus</taxon>
    </lineage>
</organism>
<dbReference type="RefSeq" id="WP_290398969.1">
    <property type="nucleotide sequence ID" value="NZ_JAUHLN010000001.1"/>
</dbReference>
<dbReference type="InterPro" id="IPR045956">
    <property type="entry name" value="DUF6376"/>
</dbReference>
<evidence type="ECO:0000313" key="3">
    <source>
        <dbReference type="EMBL" id="MDN4072890.1"/>
    </source>
</evidence>
<gene>
    <name evidence="3" type="ORF">QYF49_07595</name>
</gene>